<evidence type="ECO:0000256" key="1">
    <source>
        <dbReference type="ARBA" id="ARBA00022603"/>
    </source>
</evidence>
<dbReference type="GO" id="GO:0032259">
    <property type="term" value="P:methylation"/>
    <property type="evidence" value="ECO:0007669"/>
    <property type="project" value="UniProtKB-KW"/>
</dbReference>
<feature type="binding site" evidence="4">
    <location>
        <position position="137"/>
    </location>
    <ligand>
        <name>S-adenosyl-L-methionine</name>
        <dbReference type="ChEBI" id="CHEBI:59789"/>
    </ligand>
</feature>
<dbReference type="CDD" id="cd02440">
    <property type="entry name" value="AdoMet_MTases"/>
    <property type="match status" value="1"/>
</dbReference>
<dbReference type="Pfam" id="PF08241">
    <property type="entry name" value="Methyltransf_11"/>
    <property type="match status" value="1"/>
</dbReference>
<proteinExistence type="inferred from homology"/>
<dbReference type="InterPro" id="IPR021867">
    <property type="entry name" value="Bmt2/SAMTOR"/>
</dbReference>
<dbReference type="GO" id="GO:0008757">
    <property type="term" value="F:S-adenosylmethionine-dependent methyltransferase activity"/>
    <property type="evidence" value="ECO:0007669"/>
    <property type="project" value="InterPro"/>
</dbReference>
<keyword evidence="2 4" id="KW-0808">Transferase</keyword>
<dbReference type="PANTHER" id="PTHR21008:SF0">
    <property type="entry name" value="S-ADENOSYLMETHIONINE SENSOR UPSTREAM OF MTORC1"/>
    <property type="match status" value="1"/>
</dbReference>
<dbReference type="InterPro" id="IPR013216">
    <property type="entry name" value="Methyltransf_11"/>
</dbReference>
<protein>
    <recommendedName>
        <fullName evidence="4">S-adenosylmethionine sensor upstream of mTORC1</fullName>
    </recommendedName>
    <alternativeName>
        <fullName evidence="4">Probable methyltransferase BMT2 homolog</fullName>
        <ecNumber evidence="4">2.1.1.-</ecNumber>
    </alternativeName>
</protein>
<feature type="region of interest" description="Disordered" evidence="5">
    <location>
        <begin position="255"/>
        <end position="288"/>
    </location>
</feature>
<comment type="function">
    <text evidence="4">S-adenosyl-L-methionine-binding protein that acts as an inhibitor of mTORC1 signaling. Acts as a sensor of S-adenosyl-L-methionine to signal methionine sufficiency to mTORC1. Probably also acts as a S-adenosyl-L-methionine-dependent methyltransferase.</text>
</comment>
<dbReference type="EMBL" id="JAWZYT010000622">
    <property type="protein sequence ID" value="KAK4321060.1"/>
    <property type="molecule type" value="Genomic_DNA"/>
</dbReference>
<organism evidence="7 8">
    <name type="scientific">Petrolisthes manimaculis</name>
    <dbReference type="NCBI Taxonomy" id="1843537"/>
    <lineage>
        <taxon>Eukaryota</taxon>
        <taxon>Metazoa</taxon>
        <taxon>Ecdysozoa</taxon>
        <taxon>Arthropoda</taxon>
        <taxon>Crustacea</taxon>
        <taxon>Multicrustacea</taxon>
        <taxon>Malacostraca</taxon>
        <taxon>Eumalacostraca</taxon>
        <taxon>Eucarida</taxon>
        <taxon>Decapoda</taxon>
        <taxon>Pleocyemata</taxon>
        <taxon>Anomura</taxon>
        <taxon>Galatheoidea</taxon>
        <taxon>Porcellanidae</taxon>
        <taxon>Petrolisthes</taxon>
    </lineage>
</organism>
<comment type="caution">
    <text evidence="7">The sequence shown here is derived from an EMBL/GenBank/DDBJ whole genome shotgun (WGS) entry which is preliminary data.</text>
</comment>
<evidence type="ECO:0000256" key="2">
    <source>
        <dbReference type="ARBA" id="ARBA00022679"/>
    </source>
</evidence>
<dbReference type="InterPro" id="IPR029063">
    <property type="entry name" value="SAM-dependent_MTases_sf"/>
</dbReference>
<keyword evidence="3 4" id="KW-0949">S-adenosyl-L-methionine</keyword>
<keyword evidence="8" id="KW-1185">Reference proteome</keyword>
<evidence type="ECO:0000259" key="6">
    <source>
        <dbReference type="Pfam" id="PF08241"/>
    </source>
</evidence>
<dbReference type="GO" id="GO:1904262">
    <property type="term" value="P:negative regulation of TORC1 signaling"/>
    <property type="evidence" value="ECO:0007669"/>
    <property type="project" value="TreeGrafter"/>
</dbReference>
<dbReference type="Gene3D" id="3.40.50.150">
    <property type="entry name" value="Vaccinia Virus protein VP39"/>
    <property type="match status" value="1"/>
</dbReference>
<feature type="binding site" evidence="4">
    <location>
        <position position="119"/>
    </location>
    <ligand>
        <name>S-adenosyl-L-methionine</name>
        <dbReference type="ChEBI" id="CHEBI:59789"/>
    </ligand>
</feature>
<dbReference type="HAMAP" id="MF_03044">
    <property type="entry name" value="BMT2"/>
    <property type="match status" value="1"/>
</dbReference>
<comment type="similarity">
    <text evidence="4">Belongs to the BMT2 family.</text>
</comment>
<dbReference type="PANTHER" id="PTHR21008">
    <property type="entry name" value="S-ADENOSYLMETHIONINE SENSOR UPSTREAM OF MTORC1-RELATED"/>
    <property type="match status" value="1"/>
</dbReference>
<evidence type="ECO:0000313" key="7">
    <source>
        <dbReference type="EMBL" id="KAK4321060.1"/>
    </source>
</evidence>
<dbReference type="SUPFAM" id="SSF53335">
    <property type="entry name" value="S-adenosyl-L-methionine-dependent methyltransferases"/>
    <property type="match status" value="1"/>
</dbReference>
<dbReference type="Proteomes" id="UP001292094">
    <property type="component" value="Unassembled WGS sequence"/>
</dbReference>
<accession>A0AAE1Q6A6</accession>
<gene>
    <name evidence="7" type="ORF">Pmani_008111</name>
</gene>
<sequence length="442" mass="50585">MNAEGKRLAHIVKRTHKRLRRKYKEERDEQTVWTEHITKEEELQCYSNSMVTLATQHWPSQQVMSRVDWCYQAVCQYYQGDGLSQANEKEARKMSHLNLSPLYTSPQRPSTVLQVLDVGSCYNPFSHYPNWCVTAIDLYPANKSVKKGDFLNITITEPHNKHLYYIDPEKISTVTPEEEEKIMGSEFEDVKKIEYKIVKPVLPTKQNIVSEIPTKTEQPSVLPTNPNVASVLPTESIIALEIPTKQNIAPVFPTKTEEPSVLPTKPEQPSELPTTEEPSLLPTKTEHPSELPTCQEILTLPGSFYDVVIFSLLLEYLPSPGQRLACCRKAYRVLKPGGILALITPDSKHQNANAHVYKLWKLSLSYLGFSRVKYQKCAHFHGLVFRKALCFEACLHDAARLMQDVKGVQVKGKFARIDYDKVKYEIYIPQDFNEDESDSEKE</sequence>
<feature type="domain" description="Methyltransferase type 11" evidence="6">
    <location>
        <begin position="298"/>
        <end position="341"/>
    </location>
</feature>
<evidence type="ECO:0000256" key="5">
    <source>
        <dbReference type="SAM" id="MobiDB-lite"/>
    </source>
</evidence>
<dbReference type="EC" id="2.1.1.-" evidence="4"/>
<keyword evidence="1 4" id="KW-0489">Methyltransferase</keyword>
<evidence type="ECO:0000313" key="8">
    <source>
        <dbReference type="Proteomes" id="UP001292094"/>
    </source>
</evidence>
<name>A0AAE1Q6A6_9EUCA</name>
<evidence type="ECO:0000256" key="3">
    <source>
        <dbReference type="ARBA" id="ARBA00022691"/>
    </source>
</evidence>
<evidence type="ECO:0000256" key="4">
    <source>
        <dbReference type="HAMAP-Rule" id="MF_03044"/>
    </source>
</evidence>
<reference evidence="7" key="1">
    <citation type="submission" date="2023-11" db="EMBL/GenBank/DDBJ databases">
        <title>Genome assemblies of two species of porcelain crab, Petrolisthes cinctipes and Petrolisthes manimaculis (Anomura: Porcellanidae).</title>
        <authorList>
            <person name="Angst P."/>
        </authorList>
    </citation>
    <scope>NUCLEOTIDE SEQUENCE</scope>
    <source>
        <strain evidence="7">PB745_02</strain>
        <tissue evidence="7">Gill</tissue>
    </source>
</reference>
<dbReference type="AlphaFoldDB" id="A0AAE1Q6A6"/>